<evidence type="ECO:0000313" key="5">
    <source>
        <dbReference type="Proteomes" id="UP001377567"/>
    </source>
</evidence>
<dbReference type="CDD" id="cd01767">
    <property type="entry name" value="UBX"/>
    <property type="match status" value="1"/>
</dbReference>
<accession>A0AAV5RSQ7</accession>
<keyword evidence="2" id="KW-0812">Transmembrane</keyword>
<sequence>MSVLGYRDPPSNNNENSVPGGFPTEDSSLTNDPQAINGYLRPTQMEFGQPNRAKNLVIIMILRLPLLLLSFILSVLLSSISFIDRFLKISAFYNRGKYTSSHTQDFDMLLESLSSRSVTSLTSPDTPAYNFGSVYNRENGIIGAEQLKSSFVSLLEACSKQCKYGFIYLHDPLLDDAMSFPNEILCTERFVNLIKKYEGLVWMADITTAEALQVANSWKIRRYPYLAVVMVRSGRKAEVVASASGSIDNYDPVKFERQLQQNHGKLVQVAQQRQNAEMERLIRGQQDSRFRESLRRDQERDRVREETRRAEEYEQNQDRMNREWLISRLHKLHPEPSTSENTSRIAIRFENNQRIIRKFDADLPIEEIYAFVALYQSGIMDEANSLPEHTEPPTGFVYKYDFLLISPVPRVELEPDCLIKDCDAIFPSGNILIEDIDSTEE</sequence>
<dbReference type="Pfam" id="PF00789">
    <property type="entry name" value="UBX"/>
    <property type="match status" value="1"/>
</dbReference>
<feature type="region of interest" description="Disordered" evidence="1">
    <location>
        <begin position="1"/>
        <end position="35"/>
    </location>
</feature>
<dbReference type="Gene3D" id="3.10.20.90">
    <property type="entry name" value="Phosphatidylinositol 3-kinase Catalytic Subunit, Chain A, domain 1"/>
    <property type="match status" value="1"/>
</dbReference>
<dbReference type="GO" id="GO:0005783">
    <property type="term" value="C:endoplasmic reticulum"/>
    <property type="evidence" value="ECO:0007669"/>
    <property type="project" value="TreeGrafter"/>
</dbReference>
<evidence type="ECO:0000259" key="3">
    <source>
        <dbReference type="PROSITE" id="PS50033"/>
    </source>
</evidence>
<evidence type="ECO:0000313" key="4">
    <source>
        <dbReference type="EMBL" id="GMM53681.1"/>
    </source>
</evidence>
<dbReference type="SUPFAM" id="SSF52833">
    <property type="entry name" value="Thioredoxin-like"/>
    <property type="match status" value="1"/>
</dbReference>
<dbReference type="GO" id="GO:0036503">
    <property type="term" value="P:ERAD pathway"/>
    <property type="evidence" value="ECO:0007669"/>
    <property type="project" value="TreeGrafter"/>
</dbReference>
<organism evidence="4 5">
    <name type="scientific">Maudiozyma humilis</name>
    <name type="common">Sour dough yeast</name>
    <name type="synonym">Kazachstania humilis</name>
    <dbReference type="NCBI Taxonomy" id="51915"/>
    <lineage>
        <taxon>Eukaryota</taxon>
        <taxon>Fungi</taxon>
        <taxon>Dikarya</taxon>
        <taxon>Ascomycota</taxon>
        <taxon>Saccharomycotina</taxon>
        <taxon>Saccharomycetes</taxon>
        <taxon>Saccharomycetales</taxon>
        <taxon>Saccharomycetaceae</taxon>
        <taxon>Maudiozyma</taxon>
    </lineage>
</organism>
<evidence type="ECO:0000256" key="2">
    <source>
        <dbReference type="SAM" id="Phobius"/>
    </source>
</evidence>
<gene>
    <name evidence="4" type="ORF">DAKH74_002970</name>
</gene>
<keyword evidence="2" id="KW-1133">Transmembrane helix</keyword>
<dbReference type="SMART" id="SM00166">
    <property type="entry name" value="UBX"/>
    <property type="match status" value="1"/>
</dbReference>
<feature type="compositionally biased region" description="Polar residues" evidence="1">
    <location>
        <begin position="25"/>
        <end position="34"/>
    </location>
</feature>
<keyword evidence="5" id="KW-1185">Reference proteome</keyword>
<dbReference type="InterPro" id="IPR001012">
    <property type="entry name" value="UBX_dom"/>
</dbReference>
<dbReference type="PANTHER" id="PTHR23322:SF103">
    <property type="entry name" value="UBX DOMAIN-CONTAINING PROTEIN 3"/>
    <property type="match status" value="1"/>
</dbReference>
<dbReference type="SMART" id="SM00594">
    <property type="entry name" value="UAS"/>
    <property type="match status" value="1"/>
</dbReference>
<dbReference type="Proteomes" id="UP001377567">
    <property type="component" value="Unassembled WGS sequence"/>
</dbReference>
<dbReference type="InterPro" id="IPR029071">
    <property type="entry name" value="Ubiquitin-like_domsf"/>
</dbReference>
<protein>
    <submittedName>
        <fullName evidence="4">Ubx3 protein</fullName>
    </submittedName>
</protein>
<dbReference type="InterPro" id="IPR006577">
    <property type="entry name" value="UAS"/>
</dbReference>
<dbReference type="InterPro" id="IPR036249">
    <property type="entry name" value="Thioredoxin-like_sf"/>
</dbReference>
<proteinExistence type="predicted"/>
<name>A0AAV5RSQ7_MAUHU</name>
<dbReference type="InterPro" id="IPR050730">
    <property type="entry name" value="UBX_domain-protein"/>
</dbReference>
<dbReference type="GO" id="GO:0043130">
    <property type="term" value="F:ubiquitin binding"/>
    <property type="evidence" value="ECO:0007669"/>
    <property type="project" value="TreeGrafter"/>
</dbReference>
<dbReference type="PANTHER" id="PTHR23322">
    <property type="entry name" value="FAS-ASSOCIATED PROTEIN"/>
    <property type="match status" value="1"/>
</dbReference>
<reference evidence="4 5" key="1">
    <citation type="journal article" date="2023" name="Elife">
        <title>Identification of key yeast species and microbe-microbe interactions impacting larval growth of Drosophila in the wild.</title>
        <authorList>
            <person name="Mure A."/>
            <person name="Sugiura Y."/>
            <person name="Maeda R."/>
            <person name="Honda K."/>
            <person name="Sakurai N."/>
            <person name="Takahashi Y."/>
            <person name="Watada M."/>
            <person name="Katoh T."/>
            <person name="Gotoh A."/>
            <person name="Gotoh Y."/>
            <person name="Taniguchi I."/>
            <person name="Nakamura K."/>
            <person name="Hayashi T."/>
            <person name="Katayama T."/>
            <person name="Uemura T."/>
            <person name="Hattori Y."/>
        </authorList>
    </citation>
    <scope>NUCLEOTIDE SEQUENCE [LARGE SCALE GENOMIC DNA]</scope>
    <source>
        <strain evidence="4 5">KH-74</strain>
    </source>
</reference>
<feature type="transmembrane region" description="Helical" evidence="2">
    <location>
        <begin position="56"/>
        <end position="83"/>
    </location>
</feature>
<dbReference type="EMBL" id="BTGD01000001">
    <property type="protein sequence ID" value="GMM53681.1"/>
    <property type="molecule type" value="Genomic_DNA"/>
</dbReference>
<dbReference type="AlphaFoldDB" id="A0AAV5RSQ7"/>
<dbReference type="SUPFAM" id="SSF54236">
    <property type="entry name" value="Ubiquitin-like"/>
    <property type="match status" value="1"/>
</dbReference>
<evidence type="ECO:0000256" key="1">
    <source>
        <dbReference type="SAM" id="MobiDB-lite"/>
    </source>
</evidence>
<keyword evidence="2" id="KW-0472">Membrane</keyword>
<dbReference type="Gene3D" id="3.40.30.10">
    <property type="entry name" value="Glutaredoxin"/>
    <property type="match status" value="1"/>
</dbReference>
<feature type="region of interest" description="Disordered" evidence="1">
    <location>
        <begin position="289"/>
        <end position="314"/>
    </location>
</feature>
<comment type="caution">
    <text evidence="4">The sequence shown here is derived from an EMBL/GenBank/DDBJ whole genome shotgun (WGS) entry which is preliminary data.</text>
</comment>
<feature type="domain" description="UBX" evidence="3">
    <location>
        <begin position="338"/>
        <end position="439"/>
    </location>
</feature>
<dbReference type="PROSITE" id="PS50033">
    <property type="entry name" value="UBX"/>
    <property type="match status" value="1"/>
</dbReference>